<dbReference type="GeneID" id="70225289"/>
<dbReference type="InterPro" id="IPR029063">
    <property type="entry name" value="SAM-dependent_MTases_sf"/>
</dbReference>
<dbReference type="RefSeq" id="XP_046051991.1">
    <property type="nucleotide sequence ID" value="XM_046195335.1"/>
</dbReference>
<reference evidence="1" key="1">
    <citation type="journal article" date="2021" name="Nat. Commun.">
        <title>Genetic determinants of endophytism in the Arabidopsis root mycobiome.</title>
        <authorList>
            <person name="Mesny F."/>
            <person name="Miyauchi S."/>
            <person name="Thiergart T."/>
            <person name="Pickel B."/>
            <person name="Atanasova L."/>
            <person name="Karlsson M."/>
            <person name="Huettel B."/>
            <person name="Barry K.W."/>
            <person name="Haridas S."/>
            <person name="Chen C."/>
            <person name="Bauer D."/>
            <person name="Andreopoulos W."/>
            <person name="Pangilinan J."/>
            <person name="LaButti K."/>
            <person name="Riley R."/>
            <person name="Lipzen A."/>
            <person name="Clum A."/>
            <person name="Drula E."/>
            <person name="Henrissat B."/>
            <person name="Kohler A."/>
            <person name="Grigoriev I.V."/>
            <person name="Martin F.M."/>
            <person name="Hacquard S."/>
        </authorList>
    </citation>
    <scope>NUCLEOTIDE SEQUENCE</scope>
    <source>
        <strain evidence="1">MPI-CAGE-AT-0023</strain>
    </source>
</reference>
<sequence>MPDASSTPSSLSAAAHEDFVTFLSARHKEVHQHGTMALCIPSHGEISVLPTFRCSETSLRNLYDKYQVDPTIARRLPMYFRRLDEMLASIAAVDTRWSLKNHHTLPLIHTSWSPEVIEASSERARMCARRRYADAVAGFALAACSQFFIDGLKPQAYHGESSENYAIQEFLHTHCTDKVGFTYTLLELERLTIVVLLSGLRVLLHITLLISLFPVVCLRMKEPPAHRIIPIMAELTTDLYRPEIVDGSRQSLAVVETLSPTDELVNGPAPEVKILSKKEKKKKKKRIKEERLLAESSQTPPPCVNGQKTVFADGSVAVESVTAAYDPEPLPTVSEAIIEAALPEDDPVPEVESVYEPLSESPLTGHINGAVEIDIPPPVPDEPQEVIYLPFSAQHKLMVHLQERLETMCFSFAQRVMPHALEARGWDCPEMVQLHHWMEDSVFQDYAEQKVPDVEQRGQILNSVIEIRRCAVDRKRIDTTVLDTLVSSALRLAKLVEEAASVDEIERLGDNVVQTADRLAEETQVLQARYETKLQKIASGRAKIIMLIRGAECSTPKVALPGVSTARSCLDWINDLESSLALGEDDHEDLFR</sequence>
<dbReference type="Gene3D" id="3.40.50.150">
    <property type="entry name" value="Vaccinia Virus protein VP39"/>
    <property type="match status" value="1"/>
</dbReference>
<protein>
    <submittedName>
        <fullName evidence="1">Uncharacterized protein</fullName>
    </submittedName>
</protein>
<evidence type="ECO:0000313" key="2">
    <source>
        <dbReference type="Proteomes" id="UP000720189"/>
    </source>
</evidence>
<keyword evidence="2" id="KW-1185">Reference proteome</keyword>
<proteinExistence type="predicted"/>
<name>A0A9P9HLS4_FUSRE</name>
<dbReference type="EMBL" id="JAGMUX010000005">
    <property type="protein sequence ID" value="KAH7259283.1"/>
    <property type="molecule type" value="Genomic_DNA"/>
</dbReference>
<dbReference type="Proteomes" id="UP000720189">
    <property type="component" value="Unassembled WGS sequence"/>
</dbReference>
<accession>A0A9P9HLS4</accession>
<organism evidence="1 2">
    <name type="scientific">Fusarium redolens</name>
    <dbReference type="NCBI Taxonomy" id="48865"/>
    <lineage>
        <taxon>Eukaryota</taxon>
        <taxon>Fungi</taxon>
        <taxon>Dikarya</taxon>
        <taxon>Ascomycota</taxon>
        <taxon>Pezizomycotina</taxon>
        <taxon>Sordariomycetes</taxon>
        <taxon>Hypocreomycetidae</taxon>
        <taxon>Hypocreales</taxon>
        <taxon>Nectriaceae</taxon>
        <taxon>Fusarium</taxon>
        <taxon>Fusarium redolens species complex</taxon>
    </lineage>
</organism>
<dbReference type="AlphaFoldDB" id="A0A9P9HLS4"/>
<comment type="caution">
    <text evidence="1">The sequence shown here is derived from an EMBL/GenBank/DDBJ whole genome shotgun (WGS) entry which is preliminary data.</text>
</comment>
<dbReference type="OrthoDB" id="5324651at2759"/>
<evidence type="ECO:0000313" key="1">
    <source>
        <dbReference type="EMBL" id="KAH7259283.1"/>
    </source>
</evidence>
<gene>
    <name evidence="1" type="ORF">BKA55DRAFT_592049</name>
</gene>